<evidence type="ECO:0000256" key="8">
    <source>
        <dbReference type="SAM" id="Coils"/>
    </source>
</evidence>
<dbReference type="CDD" id="cd16922">
    <property type="entry name" value="HATPase_EvgS-ArcB-TorS-like"/>
    <property type="match status" value="1"/>
</dbReference>
<evidence type="ECO:0000256" key="5">
    <source>
        <dbReference type="ARBA" id="ARBA00022679"/>
    </source>
</evidence>
<keyword evidence="4" id="KW-0597">Phosphoprotein</keyword>
<dbReference type="Gene3D" id="1.10.287.130">
    <property type="match status" value="1"/>
</dbReference>
<feature type="region of interest" description="Disordered" evidence="9">
    <location>
        <begin position="399"/>
        <end position="419"/>
    </location>
</feature>
<dbReference type="PRINTS" id="PR00344">
    <property type="entry name" value="BCTRLSENSOR"/>
</dbReference>
<dbReference type="PANTHER" id="PTHR43711">
    <property type="entry name" value="TWO-COMPONENT HISTIDINE KINASE"/>
    <property type="match status" value="1"/>
</dbReference>
<evidence type="ECO:0000256" key="2">
    <source>
        <dbReference type="ARBA" id="ARBA00004236"/>
    </source>
</evidence>
<keyword evidence="7" id="KW-0902">Two-component regulatory system</keyword>
<organism evidence="11 12">
    <name type="scientific">Catenulispora yoronensis</name>
    <dbReference type="NCBI Taxonomy" id="450799"/>
    <lineage>
        <taxon>Bacteria</taxon>
        <taxon>Bacillati</taxon>
        <taxon>Actinomycetota</taxon>
        <taxon>Actinomycetes</taxon>
        <taxon>Catenulisporales</taxon>
        <taxon>Catenulisporaceae</taxon>
        <taxon>Catenulispora</taxon>
    </lineage>
</organism>
<dbReference type="Proteomes" id="UP001500751">
    <property type="component" value="Unassembled WGS sequence"/>
</dbReference>
<dbReference type="SMART" id="SM00387">
    <property type="entry name" value="HATPase_c"/>
    <property type="match status" value="1"/>
</dbReference>
<feature type="coiled-coil region" evidence="8">
    <location>
        <begin position="98"/>
        <end position="160"/>
    </location>
</feature>
<dbReference type="Pfam" id="PF02518">
    <property type="entry name" value="HATPase_c"/>
    <property type="match status" value="1"/>
</dbReference>
<feature type="compositionally biased region" description="Pro residues" evidence="9">
    <location>
        <begin position="25"/>
        <end position="36"/>
    </location>
</feature>
<dbReference type="PANTHER" id="PTHR43711:SF31">
    <property type="entry name" value="HISTIDINE KINASE"/>
    <property type="match status" value="1"/>
</dbReference>
<dbReference type="Pfam" id="PF00512">
    <property type="entry name" value="HisKA"/>
    <property type="match status" value="1"/>
</dbReference>
<feature type="region of interest" description="Disordered" evidence="9">
    <location>
        <begin position="1"/>
        <end position="89"/>
    </location>
</feature>
<dbReference type="SMART" id="SM00388">
    <property type="entry name" value="HisKA"/>
    <property type="match status" value="1"/>
</dbReference>
<protein>
    <recommendedName>
        <fullName evidence="3">histidine kinase</fullName>
        <ecNumber evidence="3">2.7.13.3</ecNumber>
    </recommendedName>
</protein>
<evidence type="ECO:0000256" key="7">
    <source>
        <dbReference type="ARBA" id="ARBA00023012"/>
    </source>
</evidence>
<dbReference type="InterPro" id="IPR036890">
    <property type="entry name" value="HATPase_C_sf"/>
</dbReference>
<dbReference type="SUPFAM" id="SSF47384">
    <property type="entry name" value="Homodimeric domain of signal transducing histidine kinase"/>
    <property type="match status" value="1"/>
</dbReference>
<comment type="caution">
    <text evidence="11">The sequence shown here is derived from an EMBL/GenBank/DDBJ whole genome shotgun (WGS) entry which is preliminary data.</text>
</comment>
<dbReference type="RefSeq" id="WP_344663398.1">
    <property type="nucleotide sequence ID" value="NZ_BAAAQN010000001.1"/>
</dbReference>
<dbReference type="InterPro" id="IPR003594">
    <property type="entry name" value="HATPase_dom"/>
</dbReference>
<evidence type="ECO:0000256" key="3">
    <source>
        <dbReference type="ARBA" id="ARBA00012438"/>
    </source>
</evidence>
<accession>A0ABP5EXR0</accession>
<evidence type="ECO:0000259" key="10">
    <source>
        <dbReference type="PROSITE" id="PS50109"/>
    </source>
</evidence>
<name>A0ABP5EXR0_9ACTN</name>
<feature type="compositionally biased region" description="Basic and acidic residues" evidence="9">
    <location>
        <begin position="59"/>
        <end position="79"/>
    </location>
</feature>
<keyword evidence="5" id="KW-0808">Transferase</keyword>
<dbReference type="InterPro" id="IPR004358">
    <property type="entry name" value="Sig_transdc_His_kin-like_C"/>
</dbReference>
<keyword evidence="6" id="KW-0418">Kinase</keyword>
<dbReference type="CDD" id="cd00082">
    <property type="entry name" value="HisKA"/>
    <property type="match status" value="1"/>
</dbReference>
<keyword evidence="12" id="KW-1185">Reference proteome</keyword>
<dbReference type="InterPro" id="IPR003661">
    <property type="entry name" value="HisK_dim/P_dom"/>
</dbReference>
<dbReference type="InterPro" id="IPR050736">
    <property type="entry name" value="Sensor_HK_Regulatory"/>
</dbReference>
<dbReference type="SUPFAM" id="SSF55874">
    <property type="entry name" value="ATPase domain of HSP90 chaperone/DNA topoisomerase II/histidine kinase"/>
    <property type="match status" value="1"/>
</dbReference>
<sequence>MPTLEVTIRWTDGDAPNPELSDPVPSDPVPSNPVPPKSDRSAADAPESARRLIRGLIRRGPERGSERSPEQRGPERGPEQRGGVALRRTVPQDLVAALEAERARSEELRLRNEELERANAGVLDLYAEISSELEQTNIGVVALHAELEDKSRRLREASEAKTRFWANVSHELRSPLNSVIGLSRLLAVSGPEELGALQREQVGLIAASGETLRDLVDDLLDVAKAEAGQLTPQPGPVDLALLLARLESVLRPAADPNPAVALLFPAPEELPDLVTDETMLTRILRNLISNSLKYTEAGHVRLSVRAAAGRADLVEFVVEDTGIGIPPQEQAKVFEEFHQVRGAHQRGKAGTGLGLPYARSLVTLLGGTITLTSAVGEGTTVIAALPRTVELDLDLDVEPEVEPDLEPDLEPEPDRGAPA</sequence>
<dbReference type="InterPro" id="IPR005467">
    <property type="entry name" value="His_kinase_dom"/>
</dbReference>
<dbReference type="InterPro" id="IPR036097">
    <property type="entry name" value="HisK_dim/P_sf"/>
</dbReference>
<evidence type="ECO:0000256" key="1">
    <source>
        <dbReference type="ARBA" id="ARBA00000085"/>
    </source>
</evidence>
<dbReference type="PROSITE" id="PS50109">
    <property type="entry name" value="HIS_KIN"/>
    <property type="match status" value="1"/>
</dbReference>
<evidence type="ECO:0000256" key="9">
    <source>
        <dbReference type="SAM" id="MobiDB-lite"/>
    </source>
</evidence>
<evidence type="ECO:0000256" key="4">
    <source>
        <dbReference type="ARBA" id="ARBA00022553"/>
    </source>
</evidence>
<dbReference type="EC" id="2.7.13.3" evidence="3"/>
<comment type="subcellular location">
    <subcellularLocation>
        <location evidence="2">Cell membrane</location>
    </subcellularLocation>
</comment>
<evidence type="ECO:0000256" key="6">
    <source>
        <dbReference type="ARBA" id="ARBA00022777"/>
    </source>
</evidence>
<evidence type="ECO:0000313" key="12">
    <source>
        <dbReference type="Proteomes" id="UP001500751"/>
    </source>
</evidence>
<feature type="domain" description="Histidine kinase" evidence="10">
    <location>
        <begin position="167"/>
        <end position="389"/>
    </location>
</feature>
<gene>
    <name evidence="11" type="ORF">GCM10009839_00640</name>
</gene>
<feature type="compositionally biased region" description="Basic and acidic residues" evidence="9">
    <location>
        <begin position="37"/>
        <end position="50"/>
    </location>
</feature>
<dbReference type="Gene3D" id="3.30.565.10">
    <property type="entry name" value="Histidine kinase-like ATPase, C-terminal domain"/>
    <property type="match status" value="1"/>
</dbReference>
<evidence type="ECO:0000313" key="11">
    <source>
        <dbReference type="EMBL" id="GAA2010589.1"/>
    </source>
</evidence>
<keyword evidence="8" id="KW-0175">Coiled coil</keyword>
<comment type="catalytic activity">
    <reaction evidence="1">
        <text>ATP + protein L-histidine = ADP + protein N-phospho-L-histidine.</text>
        <dbReference type="EC" id="2.7.13.3"/>
    </reaction>
</comment>
<proteinExistence type="predicted"/>
<reference evidence="12" key="1">
    <citation type="journal article" date="2019" name="Int. J. Syst. Evol. Microbiol.">
        <title>The Global Catalogue of Microorganisms (GCM) 10K type strain sequencing project: providing services to taxonomists for standard genome sequencing and annotation.</title>
        <authorList>
            <consortium name="The Broad Institute Genomics Platform"/>
            <consortium name="The Broad Institute Genome Sequencing Center for Infectious Disease"/>
            <person name="Wu L."/>
            <person name="Ma J."/>
        </authorList>
    </citation>
    <scope>NUCLEOTIDE SEQUENCE [LARGE SCALE GENOMIC DNA]</scope>
    <source>
        <strain evidence="12">JCM 16014</strain>
    </source>
</reference>
<feature type="compositionally biased region" description="Acidic residues" evidence="9">
    <location>
        <begin position="399"/>
        <end position="411"/>
    </location>
</feature>
<dbReference type="EMBL" id="BAAAQN010000001">
    <property type="protein sequence ID" value="GAA2010589.1"/>
    <property type="molecule type" value="Genomic_DNA"/>
</dbReference>